<dbReference type="PRINTS" id="PR00469">
    <property type="entry name" value="PNDRDTASEII"/>
</dbReference>
<dbReference type="PANTHER" id="PTHR43073:SF2">
    <property type="entry name" value="DIHYDROPYRIMIDINE DEHYDROGENASE [NADP(+)]"/>
    <property type="match status" value="1"/>
</dbReference>
<feature type="domain" description="4Fe-4S ferredoxin-type" evidence="7">
    <location>
        <begin position="30"/>
        <end position="60"/>
    </location>
</feature>
<proteinExistence type="predicted"/>
<evidence type="ECO:0000256" key="1">
    <source>
        <dbReference type="ARBA" id="ARBA00001917"/>
    </source>
</evidence>
<dbReference type="GO" id="GO:0051536">
    <property type="term" value="F:iron-sulfur cluster binding"/>
    <property type="evidence" value="ECO:0007669"/>
    <property type="project" value="InterPro"/>
</dbReference>
<sequence length="447" mass="48557">MTTTDIRAGRLSQGQLAENFSDHHPPLNSANAIVESDRCYFCYDAPCIEACPTAIDIPNFIRKISTGNLKGSAKDILTQNIMGGMCARVCPTEILCEGVCVRNTHEEKPVRIGDLQRYATDWFFESGETLFKRGEPTGKRIAIVGGGPAGLSCAHRLAVLGHESVIFEAREKLSGLNEYGIAAYKTVNDFAQREVEFIMQIGGIEARTNHLLGRDVKLDDLRKEFDAVFLSIGLGDVNDLGLENNDPEGVYNAVDTIAELRQAKSLEKLPVGRRIVVIGGGNTAIDIAVQSKKLGSEDVSLVYRRGAQHMSATWKEQEFAKSNGVNIKYWLSPKSLHSENGHVSGVEFECTKLNSDGKLSGTGESRFMEADVVFKAIGQSMQDTIFSGSDIPEMTKGKIAVNSEFETSLAGVWSGGDCVGSGDDLTVQAVEDGKQAANSIHQKIMQQ</sequence>
<dbReference type="Gene3D" id="3.50.50.60">
    <property type="entry name" value="FAD/NAD(P)-binding domain"/>
    <property type="match status" value="2"/>
</dbReference>
<dbReference type="PROSITE" id="PS51379">
    <property type="entry name" value="4FE4S_FER_2"/>
    <property type="match status" value="1"/>
</dbReference>
<accession>A0A381TUZ1</accession>
<dbReference type="Pfam" id="PF14691">
    <property type="entry name" value="Fer4_20"/>
    <property type="match status" value="1"/>
</dbReference>
<dbReference type="InterPro" id="IPR023753">
    <property type="entry name" value="FAD/NAD-binding_dom"/>
</dbReference>
<dbReference type="Gene3D" id="1.10.1060.10">
    <property type="entry name" value="Alpha-helical ferredoxin"/>
    <property type="match status" value="1"/>
</dbReference>
<evidence type="ECO:0000256" key="6">
    <source>
        <dbReference type="ARBA" id="ARBA00032722"/>
    </source>
</evidence>
<dbReference type="PANTHER" id="PTHR43073">
    <property type="entry name" value="DIHYDROPYRIMIDINE DEHYDROGENASE [NADP(+)]"/>
    <property type="match status" value="1"/>
</dbReference>
<organism evidence="8">
    <name type="scientific">marine metagenome</name>
    <dbReference type="NCBI Taxonomy" id="408172"/>
    <lineage>
        <taxon>unclassified sequences</taxon>
        <taxon>metagenomes</taxon>
        <taxon>ecological metagenomes</taxon>
    </lineage>
</organism>
<dbReference type="InterPro" id="IPR036188">
    <property type="entry name" value="FAD/NAD-bd_sf"/>
</dbReference>
<evidence type="ECO:0000256" key="4">
    <source>
        <dbReference type="ARBA" id="ARBA00023002"/>
    </source>
</evidence>
<keyword evidence="3" id="KW-0288">FMN</keyword>
<dbReference type="Pfam" id="PF07992">
    <property type="entry name" value="Pyr_redox_2"/>
    <property type="match status" value="1"/>
</dbReference>
<evidence type="ECO:0000313" key="8">
    <source>
        <dbReference type="EMBL" id="SVA19659.1"/>
    </source>
</evidence>
<dbReference type="GO" id="GO:0016491">
    <property type="term" value="F:oxidoreductase activity"/>
    <property type="evidence" value="ECO:0007669"/>
    <property type="project" value="UniProtKB-KW"/>
</dbReference>
<dbReference type="AlphaFoldDB" id="A0A381TUZ1"/>
<dbReference type="InterPro" id="IPR009051">
    <property type="entry name" value="Helical_ferredxn"/>
</dbReference>
<comment type="cofactor">
    <cofactor evidence="1">
        <name>FMN</name>
        <dbReference type="ChEBI" id="CHEBI:58210"/>
    </cofactor>
</comment>
<dbReference type="SUPFAM" id="SSF46548">
    <property type="entry name" value="alpha-helical ferredoxin"/>
    <property type="match status" value="1"/>
</dbReference>
<dbReference type="PRINTS" id="PR00368">
    <property type="entry name" value="FADPNR"/>
</dbReference>
<keyword evidence="2" id="KW-0285">Flavoprotein</keyword>
<evidence type="ECO:0000256" key="3">
    <source>
        <dbReference type="ARBA" id="ARBA00022643"/>
    </source>
</evidence>
<name>A0A381TUZ1_9ZZZZ</name>
<dbReference type="SUPFAM" id="SSF51971">
    <property type="entry name" value="Nucleotide-binding domain"/>
    <property type="match status" value="1"/>
</dbReference>
<dbReference type="EMBL" id="UINC01005184">
    <property type="protein sequence ID" value="SVA19659.1"/>
    <property type="molecule type" value="Genomic_DNA"/>
</dbReference>
<keyword evidence="4" id="KW-0560">Oxidoreductase</keyword>
<protein>
    <recommendedName>
        <fullName evidence="6">Dihydrothymine dehydrogenase</fullName>
    </recommendedName>
    <alternativeName>
        <fullName evidence="5">Dihydrouracil dehydrogenase</fullName>
    </alternativeName>
</protein>
<reference evidence="8" key="1">
    <citation type="submission" date="2018-05" db="EMBL/GenBank/DDBJ databases">
        <authorList>
            <person name="Lanie J.A."/>
            <person name="Ng W.-L."/>
            <person name="Kazmierczak K.M."/>
            <person name="Andrzejewski T.M."/>
            <person name="Davidsen T.M."/>
            <person name="Wayne K.J."/>
            <person name="Tettelin H."/>
            <person name="Glass J.I."/>
            <person name="Rusch D."/>
            <person name="Podicherti R."/>
            <person name="Tsui H.-C.T."/>
            <person name="Winkler M.E."/>
        </authorList>
    </citation>
    <scope>NUCLEOTIDE SEQUENCE</scope>
</reference>
<evidence type="ECO:0000256" key="5">
    <source>
        <dbReference type="ARBA" id="ARBA00030119"/>
    </source>
</evidence>
<gene>
    <name evidence="8" type="ORF">METZ01_LOCUS72513</name>
</gene>
<evidence type="ECO:0000259" key="7">
    <source>
        <dbReference type="PROSITE" id="PS51379"/>
    </source>
</evidence>
<evidence type="ECO:0000256" key="2">
    <source>
        <dbReference type="ARBA" id="ARBA00022630"/>
    </source>
</evidence>
<dbReference type="InterPro" id="IPR028261">
    <property type="entry name" value="DPD_II"/>
</dbReference>
<dbReference type="InterPro" id="IPR017896">
    <property type="entry name" value="4Fe4S_Fe-S-bd"/>
</dbReference>